<dbReference type="GO" id="GO:0008236">
    <property type="term" value="F:serine-type peptidase activity"/>
    <property type="evidence" value="ECO:0007669"/>
    <property type="project" value="InterPro"/>
</dbReference>
<dbReference type="RefSeq" id="WP_317995085.1">
    <property type="nucleotide sequence ID" value="NZ_AP025523.1"/>
</dbReference>
<protein>
    <submittedName>
        <fullName evidence="4">Depolymerase</fullName>
    </submittedName>
</protein>
<dbReference type="Gene3D" id="3.40.50.1820">
    <property type="entry name" value="alpha/beta hydrolase"/>
    <property type="match status" value="2"/>
</dbReference>
<dbReference type="InterPro" id="IPR050955">
    <property type="entry name" value="Plant_Biomass_Hydrol_Est"/>
</dbReference>
<dbReference type="EMBL" id="AP025523">
    <property type="protein sequence ID" value="BDE07496.1"/>
    <property type="molecule type" value="Genomic_DNA"/>
</dbReference>
<dbReference type="PANTHER" id="PTHR43037:SF5">
    <property type="entry name" value="FERULOYL ESTERASE"/>
    <property type="match status" value="1"/>
</dbReference>
<name>A0AAN2CAU6_UNVUL</name>
<dbReference type="GO" id="GO:0006508">
    <property type="term" value="P:proteolysis"/>
    <property type="evidence" value="ECO:0007669"/>
    <property type="project" value="InterPro"/>
</dbReference>
<dbReference type="InterPro" id="IPR001375">
    <property type="entry name" value="Peptidase_S9_cat"/>
</dbReference>
<feature type="domain" description="Peptidase S9 prolyl oligopeptidase catalytic" evidence="3">
    <location>
        <begin position="23"/>
        <end position="167"/>
    </location>
</feature>
<evidence type="ECO:0000313" key="4">
    <source>
        <dbReference type="EMBL" id="BDE07496.1"/>
    </source>
</evidence>
<accession>A0AAN2CAU6</accession>
<dbReference type="SUPFAM" id="SSF53474">
    <property type="entry name" value="alpha/beta-Hydrolases"/>
    <property type="match status" value="1"/>
</dbReference>
<sequence>MPSAGARAPSTAAFSPAGTASLATYDIDPAKVFVAGISAGGFFGVQMHVAHSRTFKGAAIYAGGVYHCAEDSLTIALAACGGEGLYQSTLAASEQYLDQQSAAGTIDASSNLAGQPVYLWSGTNDTVVSPLEMNDLASEYRRYGAHIVAYDKTYPAGHGWESPDGELACSTQASPYMVRCSNAAGAYDSEQTWLQAFFGSLSPRNGGTLSGSLLPFDQTAFGASASNSMDNTGYVFVPHNCAKGARCGLVVALHGCLQTQADIVLRFITESGIDEWADRNSIVVLYPYAIKSSSPTAYNPQGCWDWWGYDDPNYSLRSGTQMSAVYAMVQRITGRP</sequence>
<dbReference type="Pfam" id="PF00326">
    <property type="entry name" value="Peptidase_S9"/>
    <property type="match status" value="1"/>
</dbReference>
<evidence type="ECO:0000256" key="1">
    <source>
        <dbReference type="ARBA" id="ARBA00022729"/>
    </source>
</evidence>
<evidence type="ECO:0000313" key="5">
    <source>
        <dbReference type="Proteomes" id="UP001317532"/>
    </source>
</evidence>
<dbReference type="PANTHER" id="PTHR43037">
    <property type="entry name" value="UNNAMED PRODUCT-RELATED"/>
    <property type="match status" value="1"/>
</dbReference>
<dbReference type="InterPro" id="IPR029058">
    <property type="entry name" value="AB_hydrolase_fold"/>
</dbReference>
<keyword evidence="5" id="KW-1185">Reference proteome</keyword>
<gene>
    <name evidence="4" type="ORF">WPS_27720</name>
</gene>
<dbReference type="Proteomes" id="UP001317532">
    <property type="component" value="Chromosome"/>
</dbReference>
<reference evidence="4 5" key="1">
    <citation type="journal article" date="2022" name="ISME Commun">
        <title>Vulcanimicrobium alpinus gen. nov. sp. nov., the first cultivated representative of the candidate phylum 'Eremiobacterota', is a metabolically versatile aerobic anoxygenic phototroph.</title>
        <authorList>
            <person name="Yabe S."/>
            <person name="Muto K."/>
            <person name="Abe K."/>
            <person name="Yokota A."/>
            <person name="Staudigel H."/>
            <person name="Tebo B.M."/>
        </authorList>
    </citation>
    <scope>NUCLEOTIDE SEQUENCE [LARGE SCALE GENOMIC DNA]</scope>
    <source>
        <strain evidence="4 5">WC8-2</strain>
    </source>
</reference>
<organism evidence="4 5">
    <name type="scientific">Vulcanimicrobium alpinum</name>
    <dbReference type="NCBI Taxonomy" id="3016050"/>
    <lineage>
        <taxon>Bacteria</taxon>
        <taxon>Bacillati</taxon>
        <taxon>Vulcanimicrobiota</taxon>
        <taxon>Vulcanimicrobiia</taxon>
        <taxon>Vulcanimicrobiales</taxon>
        <taxon>Vulcanimicrobiaceae</taxon>
        <taxon>Vulcanimicrobium</taxon>
    </lineage>
</organism>
<keyword evidence="1" id="KW-0732">Signal</keyword>
<keyword evidence="2" id="KW-0378">Hydrolase</keyword>
<evidence type="ECO:0000256" key="2">
    <source>
        <dbReference type="ARBA" id="ARBA00022801"/>
    </source>
</evidence>
<dbReference type="AlphaFoldDB" id="A0AAN2CAU6"/>
<evidence type="ECO:0000259" key="3">
    <source>
        <dbReference type="Pfam" id="PF00326"/>
    </source>
</evidence>
<dbReference type="KEGG" id="vab:WPS_27720"/>
<proteinExistence type="predicted"/>